<accession>J3L2V8</accession>
<organism evidence="1">
    <name type="scientific">Oryza brachyantha</name>
    <name type="common">malo sina</name>
    <dbReference type="NCBI Taxonomy" id="4533"/>
    <lineage>
        <taxon>Eukaryota</taxon>
        <taxon>Viridiplantae</taxon>
        <taxon>Streptophyta</taxon>
        <taxon>Embryophyta</taxon>
        <taxon>Tracheophyta</taxon>
        <taxon>Spermatophyta</taxon>
        <taxon>Magnoliopsida</taxon>
        <taxon>Liliopsida</taxon>
        <taxon>Poales</taxon>
        <taxon>Poaceae</taxon>
        <taxon>BOP clade</taxon>
        <taxon>Oryzoideae</taxon>
        <taxon>Oryzeae</taxon>
        <taxon>Oryzinae</taxon>
        <taxon>Oryza</taxon>
    </lineage>
</organism>
<protein>
    <submittedName>
        <fullName evidence="1">Uncharacterized protein</fullName>
    </submittedName>
</protein>
<dbReference type="Proteomes" id="UP000006038">
    <property type="component" value="Chromosome 1"/>
</dbReference>
<sequence length="67" mass="7221">SGSASSCVNCFSSVAKIQLLIRVSLSGSFAPPCRLHLCWGTQPWKCDCESPCLCKKRLGYLIQNSAA</sequence>
<proteinExistence type="predicted"/>
<dbReference type="EnsemblPlants" id="OB01G35640.1">
    <property type="protein sequence ID" value="OB01G35640.1"/>
    <property type="gene ID" value="OB01G35640"/>
</dbReference>
<name>J3L2V8_ORYBR</name>
<dbReference type="Gramene" id="OB01G35640.1">
    <property type="protein sequence ID" value="OB01G35640.1"/>
    <property type="gene ID" value="OB01G35640"/>
</dbReference>
<dbReference type="AlphaFoldDB" id="J3L2V8"/>
<evidence type="ECO:0000313" key="2">
    <source>
        <dbReference type="Proteomes" id="UP000006038"/>
    </source>
</evidence>
<reference evidence="1" key="2">
    <citation type="submission" date="2013-04" db="UniProtKB">
        <authorList>
            <consortium name="EnsemblPlants"/>
        </authorList>
    </citation>
    <scope>IDENTIFICATION</scope>
</reference>
<keyword evidence="2" id="KW-1185">Reference proteome</keyword>
<reference evidence="1" key="1">
    <citation type="journal article" date="2013" name="Nat. Commun.">
        <title>Whole-genome sequencing of Oryza brachyantha reveals mechanisms underlying Oryza genome evolution.</title>
        <authorList>
            <person name="Chen J."/>
            <person name="Huang Q."/>
            <person name="Gao D."/>
            <person name="Wang J."/>
            <person name="Lang Y."/>
            <person name="Liu T."/>
            <person name="Li B."/>
            <person name="Bai Z."/>
            <person name="Luis Goicoechea J."/>
            <person name="Liang C."/>
            <person name="Chen C."/>
            <person name="Zhang W."/>
            <person name="Sun S."/>
            <person name="Liao Y."/>
            <person name="Zhang X."/>
            <person name="Yang L."/>
            <person name="Song C."/>
            <person name="Wang M."/>
            <person name="Shi J."/>
            <person name="Liu G."/>
            <person name="Liu J."/>
            <person name="Zhou H."/>
            <person name="Zhou W."/>
            <person name="Yu Q."/>
            <person name="An N."/>
            <person name="Chen Y."/>
            <person name="Cai Q."/>
            <person name="Wang B."/>
            <person name="Liu B."/>
            <person name="Min J."/>
            <person name="Huang Y."/>
            <person name="Wu H."/>
            <person name="Li Z."/>
            <person name="Zhang Y."/>
            <person name="Yin Y."/>
            <person name="Song W."/>
            <person name="Jiang J."/>
            <person name="Jackson S.A."/>
            <person name="Wing R.A."/>
            <person name="Wang J."/>
            <person name="Chen M."/>
        </authorList>
    </citation>
    <scope>NUCLEOTIDE SEQUENCE [LARGE SCALE GENOMIC DNA]</scope>
    <source>
        <strain evidence="1">cv. IRGC 101232</strain>
    </source>
</reference>
<dbReference type="HOGENOM" id="CLU_2820129_0_0_1"/>
<evidence type="ECO:0000313" key="1">
    <source>
        <dbReference type="EnsemblPlants" id="OB01G35640.1"/>
    </source>
</evidence>